<evidence type="ECO:0000256" key="7">
    <source>
        <dbReference type="ARBA" id="ARBA00023136"/>
    </source>
</evidence>
<feature type="transmembrane region" description="Helical" evidence="9">
    <location>
        <begin position="175"/>
        <end position="194"/>
    </location>
</feature>
<dbReference type="AlphaFoldDB" id="A0A1H9UEJ9"/>
<feature type="transmembrane region" description="Helical" evidence="9">
    <location>
        <begin position="12"/>
        <end position="29"/>
    </location>
</feature>
<keyword evidence="11" id="KW-1185">Reference proteome</keyword>
<feature type="transmembrane region" description="Helical" evidence="9">
    <location>
        <begin position="79"/>
        <end position="101"/>
    </location>
</feature>
<comment type="similarity">
    <text evidence="2">Belongs to the autoinducer-2 exporter (AI-2E) (TC 2.A.86) family.</text>
</comment>
<dbReference type="EMBL" id="FOGW01000028">
    <property type="protein sequence ID" value="SES07875.1"/>
    <property type="molecule type" value="Genomic_DNA"/>
</dbReference>
<dbReference type="GO" id="GO:0055085">
    <property type="term" value="P:transmembrane transport"/>
    <property type="evidence" value="ECO:0007669"/>
    <property type="project" value="TreeGrafter"/>
</dbReference>
<keyword evidence="5 9" id="KW-0812">Transmembrane</keyword>
<evidence type="ECO:0000256" key="1">
    <source>
        <dbReference type="ARBA" id="ARBA00004651"/>
    </source>
</evidence>
<name>A0A1H9UEJ9_9FIRM</name>
<feature type="transmembrane region" description="Helical" evidence="9">
    <location>
        <begin position="279"/>
        <end position="307"/>
    </location>
</feature>
<evidence type="ECO:0000256" key="9">
    <source>
        <dbReference type="SAM" id="Phobius"/>
    </source>
</evidence>
<evidence type="ECO:0000313" key="11">
    <source>
        <dbReference type="Proteomes" id="UP000182471"/>
    </source>
</evidence>
<evidence type="ECO:0000256" key="2">
    <source>
        <dbReference type="ARBA" id="ARBA00009773"/>
    </source>
</evidence>
<dbReference type="GO" id="GO:0005886">
    <property type="term" value="C:plasma membrane"/>
    <property type="evidence" value="ECO:0007669"/>
    <property type="project" value="UniProtKB-SubCell"/>
</dbReference>
<accession>A0A1H9UEJ9</accession>
<keyword evidence="3" id="KW-0813">Transport</keyword>
<evidence type="ECO:0000256" key="5">
    <source>
        <dbReference type="ARBA" id="ARBA00022692"/>
    </source>
</evidence>
<comment type="subcellular location">
    <subcellularLocation>
        <location evidence="1">Cell membrane</location>
        <topology evidence="1">Multi-pass membrane protein</topology>
    </subcellularLocation>
</comment>
<proteinExistence type="inferred from homology"/>
<dbReference type="PANTHER" id="PTHR21716:SF53">
    <property type="entry name" value="PERMEASE PERM-RELATED"/>
    <property type="match status" value="1"/>
</dbReference>
<gene>
    <name evidence="10" type="ORF">SAMN02910429_02073</name>
</gene>
<evidence type="ECO:0000256" key="4">
    <source>
        <dbReference type="ARBA" id="ARBA00022475"/>
    </source>
</evidence>
<feature type="compositionally biased region" description="Basic and acidic residues" evidence="8">
    <location>
        <begin position="403"/>
        <end position="413"/>
    </location>
</feature>
<keyword evidence="6 9" id="KW-1133">Transmembrane helix</keyword>
<feature type="transmembrane region" description="Helical" evidence="9">
    <location>
        <begin position="35"/>
        <end position="59"/>
    </location>
</feature>
<protein>
    <submittedName>
        <fullName evidence="10">Predicted PurR-regulated permease PerM</fullName>
    </submittedName>
</protein>
<dbReference type="Pfam" id="PF01594">
    <property type="entry name" value="AI-2E_transport"/>
    <property type="match status" value="1"/>
</dbReference>
<dbReference type="InterPro" id="IPR002549">
    <property type="entry name" value="AI-2E-like"/>
</dbReference>
<sequence>MKFNKNWLEKKWVAYTIAICSGVILYEILNNLSIFAKAIAILYNFVYPVVIGIIIAYILDPMVMLLQEKVFRGIQSKKISRGISIFVTILSLIVFLGIIMIDLIPQLVASIAGFAKQSKNYAGTFEKMVDEVNGILKAYNINGSNFVSVGSNMLNKIGNMISGNVTNIINTSFSIGKGLANAVIAFILAIYFLIDKDNMIKGVKRLLRILVDQKTYNNLAVFWRKCNHILIKYIACDLLDGLIIGIINFIFMTILGMPYPLLISFIVGVTNLAPTFGPIVGGAIGGSILVLSSPISALWFIVFTIVLQTLDGYVIKPKLFGDSLGVSSIWILIAIIVGGRMFGVVGIMIAIPVAAIIDYIYKEYFLYRMEEKKNIEHQAFDTYKDKSIALLKDIKDIKEKKIEKASKHEEASSKKGSSKRVTSKHDKNQKETNYTNNKENDNIENDNIENDNKNK</sequence>
<reference evidence="11" key="1">
    <citation type="submission" date="2016-10" db="EMBL/GenBank/DDBJ databases">
        <authorList>
            <person name="Varghese N."/>
            <person name="Submissions S."/>
        </authorList>
    </citation>
    <scope>NUCLEOTIDE SEQUENCE [LARGE SCALE GENOMIC DNA]</scope>
    <source>
        <strain evidence="11">S1b</strain>
    </source>
</reference>
<feature type="region of interest" description="Disordered" evidence="8">
    <location>
        <begin position="403"/>
        <end position="455"/>
    </location>
</feature>
<evidence type="ECO:0000313" key="10">
    <source>
        <dbReference type="EMBL" id="SES07875.1"/>
    </source>
</evidence>
<evidence type="ECO:0000256" key="6">
    <source>
        <dbReference type="ARBA" id="ARBA00022989"/>
    </source>
</evidence>
<keyword evidence="4" id="KW-1003">Cell membrane</keyword>
<dbReference type="PANTHER" id="PTHR21716">
    <property type="entry name" value="TRANSMEMBRANE PROTEIN"/>
    <property type="match status" value="1"/>
</dbReference>
<dbReference type="RefSeq" id="WP_074730900.1">
    <property type="nucleotide sequence ID" value="NZ_FOGW01000028.1"/>
</dbReference>
<keyword evidence="7 9" id="KW-0472">Membrane</keyword>
<evidence type="ECO:0000256" key="8">
    <source>
        <dbReference type="SAM" id="MobiDB-lite"/>
    </source>
</evidence>
<organism evidence="10 11">
    <name type="scientific">Lachnobacterium bovis</name>
    <dbReference type="NCBI Taxonomy" id="140626"/>
    <lineage>
        <taxon>Bacteria</taxon>
        <taxon>Bacillati</taxon>
        <taxon>Bacillota</taxon>
        <taxon>Clostridia</taxon>
        <taxon>Lachnospirales</taxon>
        <taxon>Lachnospiraceae</taxon>
        <taxon>Lachnobacterium</taxon>
    </lineage>
</organism>
<evidence type="ECO:0000256" key="3">
    <source>
        <dbReference type="ARBA" id="ARBA00022448"/>
    </source>
</evidence>
<dbReference type="Proteomes" id="UP000182471">
    <property type="component" value="Unassembled WGS sequence"/>
</dbReference>